<feature type="transmembrane region" description="Helical" evidence="1">
    <location>
        <begin position="385"/>
        <end position="404"/>
    </location>
</feature>
<keyword evidence="1" id="KW-0812">Transmembrane</keyword>
<gene>
    <name evidence="3" type="ORF">FB551_1430</name>
</gene>
<feature type="domain" description="HTH araC/xylS-type" evidence="2">
    <location>
        <begin position="464"/>
        <end position="561"/>
    </location>
</feature>
<sequence>MTTSQCIMIILLLFLPITDFHAEKSRNDYVWLRSQYENLEKNDSTAFRYLRIYISKAKKDSDFVRLSEAYKFAVYFTPSNEGKLSYADSTIYAALRSKQPEIIGDAYLGKGIFYYFNLKKYEPALAEYLKAYEYSKNGKDEYLHQKIIYHLGVVKSYLGFYQEALDLFKQCSAFFDKKSKEKNHPNTLFNFKRGYFNSIHQMVICYRNLKQYEMADDLVDKALLHLADQDRFLLEKSYLLKCRGISAYHHKNYAGSIHDLHSALQEIVKSNDFSWLSVIYYYLGKNHMVSNENKGLYYLEKVDSIFNRHTFILPEVRPAYEDLITYYSEKGDRDKQLYYTKQLLKVDKLIGKDFTYLSSKIHREYDTRLLTESKNRLENMSSRRMTYILIFIVSTIFFLCLFVIKYHKEKNIKLKYLLLQDKLNNKQYDILTIDKQDVSVYPVKTGLPEELYKELDLRFQKFEIENGFTQKGLTLGILALKMNTNTSYLSTFINENKGTNFKTYINGLRISYITHLLNSERKYLMYTIEALAEESGISTRQHFSDLFFDINGIRPADYIKNRKKELDMS</sequence>
<keyword evidence="1" id="KW-0472">Membrane</keyword>
<dbReference type="AlphaFoldDB" id="A0A543EJJ0"/>
<dbReference type="Gene3D" id="1.25.40.10">
    <property type="entry name" value="Tetratricopeptide repeat domain"/>
    <property type="match status" value="2"/>
</dbReference>
<reference evidence="3 4" key="1">
    <citation type="submission" date="2019-06" db="EMBL/GenBank/DDBJ databases">
        <title>Sorghum-associated microbial communities from plants grown in Nebraska, USA.</title>
        <authorList>
            <person name="Schachtman D."/>
        </authorList>
    </citation>
    <scope>NUCLEOTIDE SEQUENCE [LARGE SCALE GENOMIC DNA]</scope>
    <source>
        <strain evidence="3 4">110</strain>
    </source>
</reference>
<dbReference type="SMART" id="SM00342">
    <property type="entry name" value="HTH_ARAC"/>
    <property type="match status" value="1"/>
</dbReference>
<evidence type="ECO:0000313" key="4">
    <source>
        <dbReference type="Proteomes" id="UP000316437"/>
    </source>
</evidence>
<protein>
    <submittedName>
        <fullName evidence="3">Helix-turn-helix protein</fullName>
    </submittedName>
</protein>
<dbReference type="InterPro" id="IPR018060">
    <property type="entry name" value="HTH_AraC"/>
</dbReference>
<dbReference type="RefSeq" id="WP_142016320.1">
    <property type="nucleotide sequence ID" value="NZ_VFPD01000001.1"/>
</dbReference>
<dbReference type="InterPro" id="IPR011990">
    <property type="entry name" value="TPR-like_helical_dom_sf"/>
</dbReference>
<name>A0A543EJJ0_9FLAO</name>
<dbReference type="EMBL" id="VFPD01000001">
    <property type="protein sequence ID" value="TQM21736.1"/>
    <property type="molecule type" value="Genomic_DNA"/>
</dbReference>
<proteinExistence type="predicted"/>
<keyword evidence="1" id="KW-1133">Transmembrane helix</keyword>
<organism evidence="3 4">
    <name type="scientific">Chryseobacterium aquifrigidense</name>
    <dbReference type="NCBI Taxonomy" id="558021"/>
    <lineage>
        <taxon>Bacteria</taxon>
        <taxon>Pseudomonadati</taxon>
        <taxon>Bacteroidota</taxon>
        <taxon>Flavobacteriia</taxon>
        <taxon>Flavobacteriales</taxon>
        <taxon>Weeksellaceae</taxon>
        <taxon>Chryseobacterium group</taxon>
        <taxon>Chryseobacterium</taxon>
    </lineage>
</organism>
<keyword evidence="4" id="KW-1185">Reference proteome</keyword>
<dbReference type="Gene3D" id="1.10.10.60">
    <property type="entry name" value="Homeodomain-like"/>
    <property type="match status" value="2"/>
</dbReference>
<dbReference type="Proteomes" id="UP000316437">
    <property type="component" value="Unassembled WGS sequence"/>
</dbReference>
<dbReference type="GO" id="GO:0003700">
    <property type="term" value="F:DNA-binding transcription factor activity"/>
    <property type="evidence" value="ECO:0007669"/>
    <property type="project" value="InterPro"/>
</dbReference>
<evidence type="ECO:0000259" key="2">
    <source>
        <dbReference type="PROSITE" id="PS01124"/>
    </source>
</evidence>
<evidence type="ECO:0000313" key="3">
    <source>
        <dbReference type="EMBL" id="TQM21736.1"/>
    </source>
</evidence>
<accession>A0A543EJJ0</accession>
<dbReference type="SUPFAM" id="SSF48452">
    <property type="entry name" value="TPR-like"/>
    <property type="match status" value="1"/>
</dbReference>
<evidence type="ECO:0000256" key="1">
    <source>
        <dbReference type="SAM" id="Phobius"/>
    </source>
</evidence>
<comment type="caution">
    <text evidence="3">The sequence shown here is derived from an EMBL/GenBank/DDBJ whole genome shotgun (WGS) entry which is preliminary data.</text>
</comment>
<dbReference type="PROSITE" id="PS01124">
    <property type="entry name" value="HTH_ARAC_FAMILY_2"/>
    <property type="match status" value="1"/>
</dbReference>
<dbReference type="GO" id="GO:0043565">
    <property type="term" value="F:sequence-specific DNA binding"/>
    <property type="evidence" value="ECO:0007669"/>
    <property type="project" value="InterPro"/>
</dbReference>